<dbReference type="EMBL" id="JAFBDT010000021">
    <property type="protein sequence ID" value="MBM7562548.1"/>
    <property type="molecule type" value="Genomic_DNA"/>
</dbReference>
<dbReference type="SMART" id="SM01321">
    <property type="entry name" value="Y1_Tnp"/>
    <property type="match status" value="1"/>
</dbReference>
<feature type="domain" description="Transposase IS200-like" evidence="1">
    <location>
        <begin position="10"/>
        <end position="120"/>
    </location>
</feature>
<dbReference type="PANTHER" id="PTHR34322">
    <property type="entry name" value="TRANSPOSASE, Y1_TNP DOMAIN-CONTAINING"/>
    <property type="match status" value="1"/>
</dbReference>
<gene>
    <name evidence="2" type="ORF">JOC49_002109</name>
</gene>
<dbReference type="RefSeq" id="WP_204664978.1">
    <property type="nucleotide sequence ID" value="NZ_JAFBDT010000021.1"/>
</dbReference>
<sequence>MARKAREADEFGVYHIEQSSVQGRLLFNDDGDRAYFLEILNQAKRKFGFRLFAYCLRNSNTYHLIIHVNGGDLSKIMKSIHIAYAMRFKGQGKLYKDRYRSTLIEDEQMYLETKRMIEADWVEGNCFNSDSNYCDTSGPFDVACEDCIRTVDEARAKLTEIALKEKVDVQKLMKEKNRRNQLIVELRKTSLLSLKEIGDIFGGLSESTICKILKKEL</sequence>
<evidence type="ECO:0000313" key="2">
    <source>
        <dbReference type="EMBL" id="MBM7562548.1"/>
    </source>
</evidence>
<name>A0ABS2MT32_9FIRM</name>
<evidence type="ECO:0000313" key="3">
    <source>
        <dbReference type="Proteomes" id="UP000767854"/>
    </source>
</evidence>
<evidence type="ECO:0000259" key="1">
    <source>
        <dbReference type="SMART" id="SM01321"/>
    </source>
</evidence>
<keyword evidence="3" id="KW-1185">Reference proteome</keyword>
<dbReference type="InterPro" id="IPR036515">
    <property type="entry name" value="Transposase_17_sf"/>
</dbReference>
<dbReference type="PANTHER" id="PTHR34322:SF2">
    <property type="entry name" value="TRANSPOSASE IS200-LIKE DOMAIN-CONTAINING PROTEIN"/>
    <property type="match status" value="1"/>
</dbReference>
<dbReference type="SUPFAM" id="SSF143422">
    <property type="entry name" value="Transposase IS200-like"/>
    <property type="match status" value="1"/>
</dbReference>
<dbReference type="Gene3D" id="3.30.70.1290">
    <property type="entry name" value="Transposase IS200-like"/>
    <property type="match status" value="1"/>
</dbReference>
<organism evidence="2 3">
    <name type="scientific">Fusibacter tunisiensis</name>
    <dbReference type="NCBI Taxonomy" id="1008308"/>
    <lineage>
        <taxon>Bacteria</taxon>
        <taxon>Bacillati</taxon>
        <taxon>Bacillota</taxon>
        <taxon>Clostridia</taxon>
        <taxon>Eubacteriales</taxon>
        <taxon>Eubacteriales Family XII. Incertae Sedis</taxon>
        <taxon>Fusibacter</taxon>
    </lineage>
</organism>
<dbReference type="InterPro" id="IPR002686">
    <property type="entry name" value="Transposase_17"/>
</dbReference>
<reference evidence="2 3" key="1">
    <citation type="submission" date="2021-01" db="EMBL/GenBank/DDBJ databases">
        <title>Genomic Encyclopedia of Type Strains, Phase IV (KMG-IV): sequencing the most valuable type-strain genomes for metagenomic binning, comparative biology and taxonomic classification.</title>
        <authorList>
            <person name="Goeker M."/>
        </authorList>
    </citation>
    <scope>NUCLEOTIDE SEQUENCE [LARGE SCALE GENOMIC DNA]</scope>
    <source>
        <strain evidence="2 3">DSM 24436</strain>
    </source>
</reference>
<dbReference type="Proteomes" id="UP000767854">
    <property type="component" value="Unassembled WGS sequence"/>
</dbReference>
<proteinExistence type="predicted"/>
<accession>A0ABS2MT32</accession>
<protein>
    <submittedName>
        <fullName evidence="2">REP element-mobilizing transposase RayT</fullName>
    </submittedName>
</protein>
<comment type="caution">
    <text evidence="2">The sequence shown here is derived from an EMBL/GenBank/DDBJ whole genome shotgun (WGS) entry which is preliminary data.</text>
</comment>